<feature type="signal peptide" evidence="2">
    <location>
        <begin position="1"/>
        <end position="25"/>
    </location>
</feature>
<feature type="region of interest" description="Disordered" evidence="1">
    <location>
        <begin position="148"/>
        <end position="182"/>
    </location>
</feature>
<gene>
    <name evidence="3" type="ORF">FHR36_007711</name>
</gene>
<feature type="chain" id="PRO_5047060131" evidence="2">
    <location>
        <begin position="26"/>
        <end position="406"/>
    </location>
</feature>
<accession>A0ABT1JAN3</accession>
<feature type="compositionally biased region" description="Low complexity" evidence="1">
    <location>
        <begin position="154"/>
        <end position="178"/>
    </location>
</feature>
<reference evidence="3 4" key="1">
    <citation type="submission" date="2022-06" db="EMBL/GenBank/DDBJ databases">
        <title>Sequencing the genomes of 1000 actinobacteria strains.</title>
        <authorList>
            <person name="Klenk H.-P."/>
        </authorList>
    </citation>
    <scope>NUCLEOTIDE SEQUENCE [LARGE SCALE GENOMIC DNA]</scope>
    <source>
        <strain evidence="3 4">DSM 41656</strain>
    </source>
</reference>
<dbReference type="RefSeq" id="WP_253804872.1">
    <property type="nucleotide sequence ID" value="NZ_JAMZDX010000009.1"/>
</dbReference>
<evidence type="ECO:0000256" key="2">
    <source>
        <dbReference type="SAM" id="SignalP"/>
    </source>
</evidence>
<dbReference type="PANTHER" id="PTHR30469">
    <property type="entry name" value="MULTIDRUG RESISTANCE PROTEIN MDTA"/>
    <property type="match status" value="1"/>
</dbReference>
<proteinExistence type="predicted"/>
<comment type="caution">
    <text evidence="3">The sequence shown here is derived from an EMBL/GenBank/DDBJ whole genome shotgun (WGS) entry which is preliminary data.</text>
</comment>
<keyword evidence="4" id="KW-1185">Reference proteome</keyword>
<dbReference type="Gene3D" id="2.40.420.20">
    <property type="match status" value="1"/>
</dbReference>
<keyword evidence="2" id="KW-0732">Signal</keyword>
<protein>
    <submittedName>
        <fullName evidence="3">Multidrug efflux pump subunit AcrA (Membrane-fusion protein)</fullName>
    </submittedName>
</protein>
<evidence type="ECO:0000256" key="1">
    <source>
        <dbReference type="SAM" id="MobiDB-lite"/>
    </source>
</evidence>
<evidence type="ECO:0000313" key="3">
    <source>
        <dbReference type="EMBL" id="MCP2314510.1"/>
    </source>
</evidence>
<organism evidence="3 4">
    <name type="scientific">Kitasatospora paracochleata</name>
    <dbReference type="NCBI Taxonomy" id="58354"/>
    <lineage>
        <taxon>Bacteria</taxon>
        <taxon>Bacillati</taxon>
        <taxon>Actinomycetota</taxon>
        <taxon>Actinomycetes</taxon>
        <taxon>Kitasatosporales</taxon>
        <taxon>Streptomycetaceae</taxon>
        <taxon>Kitasatospora</taxon>
    </lineage>
</organism>
<dbReference type="Proteomes" id="UP001206483">
    <property type="component" value="Unassembled WGS sequence"/>
</dbReference>
<dbReference type="EMBL" id="JAMZDX010000009">
    <property type="protein sequence ID" value="MCP2314510.1"/>
    <property type="molecule type" value="Genomic_DNA"/>
</dbReference>
<sequence>MLGSILCLFATTTGYLLVASTAAPATGRKAERANVSRTVRLTGTVVPTARFWLFFGRSAAAGDPQSGTEDPCAWFTSSPDPATGLGRVTSVAVAVGTHVTAGAVLAEADTAAAQQQADLAAAELTAAQSALARDRKLVALLDAEAPAPPPPLAPAATRAATPTAPAASSPSPVATPTPGSRAAERLAATAQIATDEQRVATAQNRVNALAATIANAAVKAPVDGIVEQVGTPVGATPSCRFPVVVLRSDTVQVEAFAAPEDSADLQAGQPATVSASGGTSVAATALSAVPSPCPPAPQGRQVNVATPCGLRPWLLPLPGGTQAAPGTAVTVTVTTQQHGGVLAVPNAAVRHRKSGEPYVVTGRCDTEGRRCREGNSRTVTLGMVGDALTEITAGVEEDTVVIVPAK</sequence>
<dbReference type="Gene3D" id="2.40.50.100">
    <property type="match status" value="1"/>
</dbReference>
<name>A0ABT1JAN3_9ACTN</name>
<evidence type="ECO:0000313" key="4">
    <source>
        <dbReference type="Proteomes" id="UP001206483"/>
    </source>
</evidence>